<evidence type="ECO:0000313" key="2">
    <source>
        <dbReference type="Proteomes" id="UP001207468"/>
    </source>
</evidence>
<comment type="caution">
    <text evidence="1">The sequence shown here is derived from an EMBL/GenBank/DDBJ whole genome shotgun (WGS) entry which is preliminary data.</text>
</comment>
<keyword evidence="2" id="KW-1185">Reference proteome</keyword>
<reference evidence="1" key="1">
    <citation type="submission" date="2021-03" db="EMBL/GenBank/DDBJ databases">
        <title>Evolutionary priming and transition to the ectomycorrhizal habit in an iconic lineage of mushroom-forming fungi: is preadaptation a requirement?</title>
        <authorList>
            <consortium name="DOE Joint Genome Institute"/>
            <person name="Looney B.P."/>
            <person name="Miyauchi S."/>
            <person name="Morin E."/>
            <person name="Drula E."/>
            <person name="Courty P.E."/>
            <person name="Chicoki N."/>
            <person name="Fauchery L."/>
            <person name="Kohler A."/>
            <person name="Kuo A."/>
            <person name="LaButti K."/>
            <person name="Pangilinan J."/>
            <person name="Lipzen A."/>
            <person name="Riley R."/>
            <person name="Andreopoulos W."/>
            <person name="He G."/>
            <person name="Johnson J."/>
            <person name="Barry K.W."/>
            <person name="Grigoriev I.V."/>
            <person name="Nagy L."/>
            <person name="Hibbett D."/>
            <person name="Henrissat B."/>
            <person name="Matheny P.B."/>
            <person name="Labbe J."/>
            <person name="Martin A.F."/>
        </authorList>
    </citation>
    <scope>NUCLEOTIDE SEQUENCE</scope>
    <source>
        <strain evidence="1">BPL698</strain>
    </source>
</reference>
<evidence type="ECO:0000313" key="1">
    <source>
        <dbReference type="EMBL" id="KAI9509295.1"/>
    </source>
</evidence>
<name>A0ACC0UD77_9AGAM</name>
<dbReference type="Proteomes" id="UP001207468">
    <property type="component" value="Unassembled WGS sequence"/>
</dbReference>
<dbReference type="EMBL" id="JAGFNK010000067">
    <property type="protein sequence ID" value="KAI9509295.1"/>
    <property type="molecule type" value="Genomic_DNA"/>
</dbReference>
<sequence length="173" mass="19196">MSARRNKEEQRASMSMHVITRWLTLRLSRFAASLASLFVICVGGARRVPGVVRRGEGSWLASGVPGRVTWSISFPMMFLIEGEVETSSGSRTRSALCAAPTTTTIHTLMWLILMLLSPPFPYHLHLSHQSREDASVDADAVVPPSLAACFSPWHRHISLLRAVFFARARGFFS</sequence>
<proteinExistence type="predicted"/>
<gene>
    <name evidence="1" type="ORF">F5148DRAFT_771886</name>
</gene>
<accession>A0ACC0UD77</accession>
<protein>
    <submittedName>
        <fullName evidence="1">Uncharacterized protein</fullName>
    </submittedName>
</protein>
<organism evidence="1 2">
    <name type="scientific">Russula earlei</name>
    <dbReference type="NCBI Taxonomy" id="71964"/>
    <lineage>
        <taxon>Eukaryota</taxon>
        <taxon>Fungi</taxon>
        <taxon>Dikarya</taxon>
        <taxon>Basidiomycota</taxon>
        <taxon>Agaricomycotina</taxon>
        <taxon>Agaricomycetes</taxon>
        <taxon>Russulales</taxon>
        <taxon>Russulaceae</taxon>
        <taxon>Russula</taxon>
    </lineage>
</organism>